<dbReference type="Proteomes" id="UP000318478">
    <property type="component" value="Unassembled WGS sequence"/>
</dbReference>
<reference evidence="7 8" key="1">
    <citation type="submission" date="2019-02" db="EMBL/GenBank/DDBJ databases">
        <title>Deep-cultivation of Planctomycetes and their phenomic and genomic characterization uncovers novel biology.</title>
        <authorList>
            <person name="Wiegand S."/>
            <person name="Jogler M."/>
            <person name="Boedeker C."/>
            <person name="Pinto D."/>
            <person name="Vollmers J."/>
            <person name="Rivas-Marin E."/>
            <person name="Kohn T."/>
            <person name="Peeters S.H."/>
            <person name="Heuer A."/>
            <person name="Rast P."/>
            <person name="Oberbeckmann S."/>
            <person name="Bunk B."/>
            <person name="Jeske O."/>
            <person name="Meyerdierks A."/>
            <person name="Storesund J.E."/>
            <person name="Kallscheuer N."/>
            <person name="Luecker S."/>
            <person name="Lage O.M."/>
            <person name="Pohl T."/>
            <person name="Merkel B.J."/>
            <person name="Hornburger P."/>
            <person name="Mueller R.-W."/>
            <person name="Bruemmer F."/>
            <person name="Labrenz M."/>
            <person name="Spormann A.M."/>
            <person name="Op Den Camp H."/>
            <person name="Overmann J."/>
            <person name="Amann R."/>
            <person name="Jetten M.S.M."/>
            <person name="Mascher T."/>
            <person name="Medema M.H."/>
            <person name="Devos D.P."/>
            <person name="Kaster A.-K."/>
            <person name="Ovreas L."/>
            <person name="Rohde M."/>
            <person name="Galperin M.Y."/>
            <person name="Jogler C."/>
        </authorList>
    </citation>
    <scope>NUCLEOTIDE SEQUENCE [LARGE SCALE GENOMIC DNA]</scope>
    <source>
        <strain evidence="7 8">Pla123a</strain>
    </source>
</reference>
<keyword evidence="3 6" id="KW-0813">Transport</keyword>
<sequence length="351" mass="37716">MKTLTALAQGSAQGATSGWLFRRTGRLLGGISLLLTGFAAFSVGCGGRPTAVDDGRTLVVCTTGPVGDLVRSIAGDHARVEVLMGPGVDPHLYREQPADIDLLSRADVIFYNGLHLEGRMGDTLAKLGRRKPVHAVAEVLERQFPDRLLTPPDFAGHADPHVWHDVALWAECVPAVADQLAEADPDNADAYRKAAESYRLELEALDRECRDQLASVPAESRVLVTAHDAFAYFSKAYGLEAVGLKGISTEDEVDLKHMDEVIRLVVDRKVPCVFVESAVAPQIMEALAEPCRDAGHDVYVPNREEQQLYADALGKAGSGAESYVGMIRANVRTIVAGLTGTLAEQQEPAAP</sequence>
<dbReference type="SUPFAM" id="SSF53807">
    <property type="entry name" value="Helical backbone' metal receptor"/>
    <property type="match status" value="1"/>
</dbReference>
<dbReference type="Gene3D" id="3.40.50.1980">
    <property type="entry name" value="Nitrogenase molybdenum iron protein domain"/>
    <property type="match status" value="2"/>
</dbReference>
<comment type="caution">
    <text evidence="7">The sequence shown here is derived from an EMBL/GenBank/DDBJ whole genome shotgun (WGS) entry which is preliminary data.</text>
</comment>
<proteinExistence type="inferred from homology"/>
<dbReference type="PANTHER" id="PTHR42953:SF1">
    <property type="entry name" value="METAL-BINDING PROTEIN HI_0362-RELATED"/>
    <property type="match status" value="1"/>
</dbReference>
<dbReference type="AlphaFoldDB" id="A0A5C5XV94"/>
<dbReference type="InterPro" id="IPR006127">
    <property type="entry name" value="ZnuA-like"/>
</dbReference>
<gene>
    <name evidence="7" type="primary">troA</name>
    <name evidence="7" type="ORF">Pla123a_47170</name>
</gene>
<dbReference type="GO" id="GO:0030001">
    <property type="term" value="P:metal ion transport"/>
    <property type="evidence" value="ECO:0007669"/>
    <property type="project" value="InterPro"/>
</dbReference>
<comment type="similarity">
    <text evidence="2 6">Belongs to the bacterial solute-binding protein 9 family.</text>
</comment>
<protein>
    <submittedName>
        <fullName evidence="7">Periplasmic zinc-binding protein TroA</fullName>
    </submittedName>
</protein>
<organism evidence="7 8">
    <name type="scientific">Posidoniimonas polymericola</name>
    <dbReference type="NCBI Taxonomy" id="2528002"/>
    <lineage>
        <taxon>Bacteria</taxon>
        <taxon>Pseudomonadati</taxon>
        <taxon>Planctomycetota</taxon>
        <taxon>Planctomycetia</taxon>
        <taxon>Pirellulales</taxon>
        <taxon>Lacipirellulaceae</taxon>
        <taxon>Posidoniimonas</taxon>
    </lineage>
</organism>
<comment type="subcellular location">
    <subcellularLocation>
        <location evidence="1">Cell envelope</location>
    </subcellularLocation>
</comment>
<evidence type="ECO:0000313" key="7">
    <source>
        <dbReference type="EMBL" id="TWT66323.1"/>
    </source>
</evidence>
<evidence type="ECO:0000256" key="3">
    <source>
        <dbReference type="ARBA" id="ARBA00022448"/>
    </source>
</evidence>
<keyword evidence="4" id="KW-0479">Metal-binding</keyword>
<evidence type="ECO:0000256" key="2">
    <source>
        <dbReference type="ARBA" id="ARBA00011028"/>
    </source>
</evidence>
<name>A0A5C5XV94_9BACT</name>
<dbReference type="Pfam" id="PF01297">
    <property type="entry name" value="ZnuA"/>
    <property type="match status" value="1"/>
</dbReference>
<keyword evidence="5" id="KW-0732">Signal</keyword>
<dbReference type="GO" id="GO:0007155">
    <property type="term" value="P:cell adhesion"/>
    <property type="evidence" value="ECO:0007669"/>
    <property type="project" value="InterPro"/>
</dbReference>
<dbReference type="EMBL" id="SJPO01000016">
    <property type="protein sequence ID" value="TWT66323.1"/>
    <property type="molecule type" value="Genomic_DNA"/>
</dbReference>
<dbReference type="InterPro" id="IPR006128">
    <property type="entry name" value="Lipoprotein_PsaA-like"/>
</dbReference>
<dbReference type="GO" id="GO:0046872">
    <property type="term" value="F:metal ion binding"/>
    <property type="evidence" value="ECO:0007669"/>
    <property type="project" value="UniProtKB-KW"/>
</dbReference>
<dbReference type="PANTHER" id="PTHR42953">
    <property type="entry name" value="HIGH-AFFINITY ZINC UPTAKE SYSTEM PROTEIN ZNUA-RELATED"/>
    <property type="match status" value="1"/>
</dbReference>
<dbReference type="PRINTS" id="PR00690">
    <property type="entry name" value="ADHESNFAMILY"/>
</dbReference>
<dbReference type="OrthoDB" id="9793396at2"/>
<evidence type="ECO:0000256" key="4">
    <source>
        <dbReference type="ARBA" id="ARBA00022723"/>
    </source>
</evidence>
<accession>A0A5C5XV94</accession>
<dbReference type="PRINTS" id="PR00691">
    <property type="entry name" value="ADHESINB"/>
</dbReference>
<evidence type="ECO:0000256" key="6">
    <source>
        <dbReference type="RuleBase" id="RU003512"/>
    </source>
</evidence>
<evidence type="ECO:0000313" key="8">
    <source>
        <dbReference type="Proteomes" id="UP000318478"/>
    </source>
</evidence>
<evidence type="ECO:0000256" key="1">
    <source>
        <dbReference type="ARBA" id="ARBA00004196"/>
    </source>
</evidence>
<dbReference type="InterPro" id="IPR050492">
    <property type="entry name" value="Bact_metal-bind_prot9"/>
</dbReference>
<dbReference type="InterPro" id="IPR006129">
    <property type="entry name" value="AdhesinB"/>
</dbReference>
<keyword evidence="8" id="KW-1185">Reference proteome</keyword>
<dbReference type="GO" id="GO:0030313">
    <property type="term" value="C:cell envelope"/>
    <property type="evidence" value="ECO:0007669"/>
    <property type="project" value="UniProtKB-SubCell"/>
</dbReference>
<evidence type="ECO:0000256" key="5">
    <source>
        <dbReference type="ARBA" id="ARBA00022729"/>
    </source>
</evidence>